<dbReference type="RefSeq" id="WP_090080285.1">
    <property type="nucleotide sequence ID" value="NZ_FOMR01000001.1"/>
</dbReference>
<keyword evidence="5" id="KW-1185">Reference proteome</keyword>
<dbReference type="AlphaFoldDB" id="A0A1I1SDX2"/>
<name>A0A1I1SDX2_9BACI</name>
<gene>
    <name evidence="4" type="ORF">SAMN05216238_101294</name>
</gene>
<proteinExistence type="predicted"/>
<feature type="chain" id="PRO_5038661172" description="DUF4352 domain-containing protein" evidence="3">
    <location>
        <begin position="21"/>
        <end position="290"/>
    </location>
</feature>
<evidence type="ECO:0008006" key="6">
    <source>
        <dbReference type="Google" id="ProtNLM"/>
    </source>
</evidence>
<organism evidence="4 5">
    <name type="scientific">Lentibacillus persicus</name>
    <dbReference type="NCBI Taxonomy" id="640948"/>
    <lineage>
        <taxon>Bacteria</taxon>
        <taxon>Bacillati</taxon>
        <taxon>Bacillota</taxon>
        <taxon>Bacilli</taxon>
        <taxon>Bacillales</taxon>
        <taxon>Bacillaceae</taxon>
        <taxon>Lentibacillus</taxon>
    </lineage>
</organism>
<dbReference type="STRING" id="640948.SAMN05216238_101294"/>
<feature type="region of interest" description="Disordered" evidence="2">
    <location>
        <begin position="22"/>
        <end position="52"/>
    </location>
</feature>
<evidence type="ECO:0000313" key="4">
    <source>
        <dbReference type="EMBL" id="SFD42818.1"/>
    </source>
</evidence>
<dbReference type="InterPro" id="IPR029050">
    <property type="entry name" value="Immunoprotect_excell_Ig-like"/>
</dbReference>
<protein>
    <recommendedName>
        <fullName evidence="6">DUF4352 domain-containing protein</fullName>
    </recommendedName>
</protein>
<keyword evidence="1 3" id="KW-0732">Signal</keyword>
<feature type="signal peptide" evidence="3">
    <location>
        <begin position="1"/>
        <end position="20"/>
    </location>
</feature>
<dbReference type="Proteomes" id="UP000199474">
    <property type="component" value="Unassembled WGS sequence"/>
</dbReference>
<dbReference type="Gene3D" id="2.60.40.1240">
    <property type="match status" value="1"/>
</dbReference>
<accession>A0A1I1SDX2</accession>
<evidence type="ECO:0000313" key="5">
    <source>
        <dbReference type="Proteomes" id="UP000199474"/>
    </source>
</evidence>
<evidence type="ECO:0000256" key="2">
    <source>
        <dbReference type="SAM" id="MobiDB-lite"/>
    </source>
</evidence>
<sequence length="290" mass="32029">MKRLIILLVAGLLMMLGACSGEETDSEPVNAESDQDKGAEESEASGSESANFIKGTVKPEEFDKVFSAPKEYKGYELSFTGRVFVKPERDTDGTYLQVYADPENSELNTIVGIEDPNLDVSNGDYVQVDGIIQDEIQGQNAFGGTINAPVVQATAVDVVDYVTAVSPAIETFQVDKSQDQHGYVVHLNKIEIAENMTRVYVKVTNNTDDEISFYSFNSKLLLDNKQLEEEHQYDTGLPEVQSDILPGMETEGVITFPSVDPSTESLTFHAEGSSMNYEVEFEPFIFEIEN</sequence>
<evidence type="ECO:0000256" key="3">
    <source>
        <dbReference type="SAM" id="SignalP"/>
    </source>
</evidence>
<dbReference type="PROSITE" id="PS51257">
    <property type="entry name" value="PROKAR_LIPOPROTEIN"/>
    <property type="match status" value="1"/>
</dbReference>
<evidence type="ECO:0000256" key="1">
    <source>
        <dbReference type="ARBA" id="ARBA00022729"/>
    </source>
</evidence>
<reference evidence="5" key="1">
    <citation type="submission" date="2016-10" db="EMBL/GenBank/DDBJ databases">
        <authorList>
            <person name="Varghese N."/>
            <person name="Submissions S."/>
        </authorList>
    </citation>
    <scope>NUCLEOTIDE SEQUENCE [LARGE SCALE GENOMIC DNA]</scope>
    <source>
        <strain evidence="5">DSM 22530</strain>
    </source>
</reference>
<dbReference type="OrthoDB" id="517663at2"/>
<dbReference type="EMBL" id="FOMR01000001">
    <property type="protein sequence ID" value="SFD42818.1"/>
    <property type="molecule type" value="Genomic_DNA"/>
</dbReference>